<protein>
    <recommendedName>
        <fullName evidence="5">HTH tetR-type domain-containing protein</fullName>
    </recommendedName>
</protein>
<name>A0A084GK41_METID</name>
<keyword evidence="7" id="KW-1185">Reference proteome</keyword>
<dbReference type="InterPro" id="IPR041612">
    <property type="entry name" value="YfiR_C"/>
</dbReference>
<dbReference type="Pfam" id="PF17922">
    <property type="entry name" value="TetR_C_17"/>
    <property type="match status" value="1"/>
</dbReference>
<sequence>MAPIVSEEYKEKKKRHILDSSLKAFGEKGFQLATIDDIVAESGLSKGAIYNYFKSKEDIYLQLMQRKTEENIAGLKERFRKKETAEEKLRQFFKNYLEIKLSPDWQRMIGVHLEFWIHSGRDEELKRVMTARYEEVYRTLLMEVLQEGIDQLEFRPDADPAIISSLVWGTIDGTCLHYSVIGNDYPFREQMKTLEEMVFMYVRKGERE</sequence>
<gene>
    <name evidence="6" type="ORF">GS18_0218750</name>
</gene>
<dbReference type="AlphaFoldDB" id="A0A084GK41"/>
<dbReference type="Gene3D" id="1.10.10.60">
    <property type="entry name" value="Homeodomain-like"/>
    <property type="match status" value="1"/>
</dbReference>
<evidence type="ECO:0000256" key="4">
    <source>
        <dbReference type="PROSITE-ProRule" id="PRU00335"/>
    </source>
</evidence>
<dbReference type="GO" id="GO:0003677">
    <property type="term" value="F:DNA binding"/>
    <property type="evidence" value="ECO:0007669"/>
    <property type="project" value="UniProtKB-UniRule"/>
</dbReference>
<comment type="caution">
    <text evidence="6">The sequence shown here is derived from an EMBL/GenBank/DDBJ whole genome shotgun (WGS) entry which is preliminary data.</text>
</comment>
<dbReference type="InterPro" id="IPR036271">
    <property type="entry name" value="Tet_transcr_reg_TetR-rel_C_sf"/>
</dbReference>
<dbReference type="InterPro" id="IPR001647">
    <property type="entry name" value="HTH_TetR"/>
</dbReference>
<dbReference type="STRING" id="246786.GS18_0218750"/>
<dbReference type="InterPro" id="IPR023772">
    <property type="entry name" value="DNA-bd_HTH_TetR-type_CS"/>
</dbReference>
<dbReference type="Gene3D" id="1.10.357.10">
    <property type="entry name" value="Tetracycline Repressor, domain 2"/>
    <property type="match status" value="1"/>
</dbReference>
<dbReference type="Pfam" id="PF00440">
    <property type="entry name" value="TetR_N"/>
    <property type="match status" value="1"/>
</dbReference>
<dbReference type="PANTHER" id="PTHR47506">
    <property type="entry name" value="TRANSCRIPTIONAL REGULATORY PROTEIN"/>
    <property type="match status" value="1"/>
</dbReference>
<feature type="domain" description="HTH tetR-type" evidence="5">
    <location>
        <begin position="11"/>
        <end position="71"/>
    </location>
</feature>
<dbReference type="SUPFAM" id="SSF48498">
    <property type="entry name" value="Tetracyclin repressor-like, C-terminal domain"/>
    <property type="match status" value="1"/>
</dbReference>
<dbReference type="PRINTS" id="PR00455">
    <property type="entry name" value="HTHTETR"/>
</dbReference>
<dbReference type="RefSeq" id="WP_029566326.1">
    <property type="nucleotide sequence ID" value="NZ_CP176757.1"/>
</dbReference>
<dbReference type="PANTHER" id="PTHR47506:SF6">
    <property type="entry name" value="HTH-TYPE TRANSCRIPTIONAL REPRESSOR NEMR"/>
    <property type="match status" value="1"/>
</dbReference>
<feature type="DNA-binding region" description="H-T-H motif" evidence="4">
    <location>
        <begin position="34"/>
        <end position="53"/>
    </location>
</feature>
<dbReference type="InterPro" id="IPR009057">
    <property type="entry name" value="Homeodomain-like_sf"/>
</dbReference>
<evidence type="ECO:0000313" key="7">
    <source>
        <dbReference type="Proteomes" id="UP000028549"/>
    </source>
</evidence>
<evidence type="ECO:0000256" key="3">
    <source>
        <dbReference type="ARBA" id="ARBA00023163"/>
    </source>
</evidence>
<dbReference type="Proteomes" id="UP000028549">
    <property type="component" value="Unassembled WGS sequence"/>
</dbReference>
<accession>A0A084GK41</accession>
<dbReference type="PROSITE" id="PS50977">
    <property type="entry name" value="HTH_TETR_2"/>
    <property type="match status" value="1"/>
</dbReference>
<dbReference type="SUPFAM" id="SSF46689">
    <property type="entry name" value="Homeodomain-like"/>
    <property type="match status" value="1"/>
</dbReference>
<evidence type="ECO:0000313" key="6">
    <source>
        <dbReference type="EMBL" id="KEZ47703.1"/>
    </source>
</evidence>
<proteinExistence type="predicted"/>
<keyword evidence="2 4" id="KW-0238">DNA-binding</keyword>
<dbReference type="OrthoDB" id="9814703at2"/>
<organism evidence="6 7">
    <name type="scientific">Metabacillus indicus</name>
    <name type="common">Bacillus indicus</name>
    <dbReference type="NCBI Taxonomy" id="246786"/>
    <lineage>
        <taxon>Bacteria</taxon>
        <taxon>Bacillati</taxon>
        <taxon>Bacillota</taxon>
        <taxon>Bacilli</taxon>
        <taxon>Bacillales</taxon>
        <taxon>Bacillaceae</taxon>
        <taxon>Metabacillus</taxon>
    </lineage>
</organism>
<dbReference type="PROSITE" id="PS01081">
    <property type="entry name" value="HTH_TETR_1"/>
    <property type="match status" value="1"/>
</dbReference>
<evidence type="ECO:0000259" key="5">
    <source>
        <dbReference type="PROSITE" id="PS50977"/>
    </source>
</evidence>
<dbReference type="EMBL" id="JNVC02000017">
    <property type="protein sequence ID" value="KEZ47703.1"/>
    <property type="molecule type" value="Genomic_DNA"/>
</dbReference>
<evidence type="ECO:0000256" key="1">
    <source>
        <dbReference type="ARBA" id="ARBA00023015"/>
    </source>
</evidence>
<keyword evidence="1" id="KW-0805">Transcription regulation</keyword>
<evidence type="ECO:0000256" key="2">
    <source>
        <dbReference type="ARBA" id="ARBA00023125"/>
    </source>
</evidence>
<keyword evidence="3" id="KW-0804">Transcription</keyword>
<reference evidence="6 7" key="1">
    <citation type="journal article" date="2005" name="Int. J. Syst. Evol. Microbiol.">
        <title>Bacillus cibi sp. nov., isolated from jeotgal, a traditional Korean fermented seafood.</title>
        <authorList>
            <person name="Yoon J.H."/>
            <person name="Lee C.H."/>
            <person name="Oh T.K."/>
        </authorList>
    </citation>
    <scope>NUCLEOTIDE SEQUENCE [LARGE SCALE GENOMIC DNA]</scope>
    <source>
        <strain evidence="6 7">DSM 16189</strain>
    </source>
</reference>